<dbReference type="PANTHER" id="PTHR12756">
    <property type="entry name" value="CYTOSOLIC CARBOXYPEPTIDASE"/>
    <property type="match status" value="1"/>
</dbReference>
<protein>
    <recommendedName>
        <fullName evidence="4">Peptidase M14 domain-containing protein</fullName>
    </recommendedName>
</protein>
<evidence type="ECO:0000256" key="1">
    <source>
        <dbReference type="ARBA" id="ARBA00001947"/>
    </source>
</evidence>
<feature type="domain" description="Peptidase M14" evidence="4">
    <location>
        <begin position="150"/>
        <end position="467"/>
    </location>
</feature>
<dbReference type="InterPro" id="IPR000834">
    <property type="entry name" value="Peptidase_M14"/>
</dbReference>
<dbReference type="InterPro" id="IPR050821">
    <property type="entry name" value="Cytosolic_carboxypeptidase"/>
</dbReference>
<comment type="cofactor">
    <cofactor evidence="1">
        <name>Zn(2+)</name>
        <dbReference type="ChEBI" id="CHEBI:29105"/>
    </cofactor>
</comment>
<organism evidence="5 6">
    <name type="scientific">Cyclotella cryptica</name>
    <dbReference type="NCBI Taxonomy" id="29204"/>
    <lineage>
        <taxon>Eukaryota</taxon>
        <taxon>Sar</taxon>
        <taxon>Stramenopiles</taxon>
        <taxon>Ochrophyta</taxon>
        <taxon>Bacillariophyta</taxon>
        <taxon>Coscinodiscophyceae</taxon>
        <taxon>Thalassiosirophycidae</taxon>
        <taxon>Stephanodiscales</taxon>
        <taxon>Stephanodiscaceae</taxon>
        <taxon>Cyclotella</taxon>
    </lineage>
</organism>
<dbReference type="PANTHER" id="PTHR12756:SF11">
    <property type="entry name" value="CYTOSOLIC CARBOXYPEPTIDASE 1"/>
    <property type="match status" value="1"/>
</dbReference>
<proteinExistence type="inferred from homology"/>
<comment type="caution">
    <text evidence="5">The sequence shown here is derived from an EMBL/GenBank/DDBJ whole genome shotgun (WGS) entry which is preliminary data.</text>
</comment>
<dbReference type="Gene3D" id="2.60.40.3120">
    <property type="match status" value="1"/>
</dbReference>
<dbReference type="InterPro" id="IPR040626">
    <property type="entry name" value="Pepdidase_M14_N"/>
</dbReference>
<dbReference type="Proteomes" id="UP001516023">
    <property type="component" value="Unassembled WGS sequence"/>
</dbReference>
<reference evidence="5 6" key="1">
    <citation type="journal article" date="2020" name="G3 (Bethesda)">
        <title>Improved Reference Genome for Cyclotella cryptica CCMP332, a Model for Cell Wall Morphogenesis, Salinity Adaptation, and Lipid Production in Diatoms (Bacillariophyta).</title>
        <authorList>
            <person name="Roberts W.R."/>
            <person name="Downey K.M."/>
            <person name="Ruck E.C."/>
            <person name="Traller J.C."/>
            <person name="Alverson A.J."/>
        </authorList>
    </citation>
    <scope>NUCLEOTIDE SEQUENCE [LARGE SCALE GENOMIC DNA]</scope>
    <source>
        <strain evidence="5 6">CCMP332</strain>
    </source>
</reference>
<evidence type="ECO:0000256" key="3">
    <source>
        <dbReference type="PROSITE-ProRule" id="PRU01379"/>
    </source>
</evidence>
<keyword evidence="6" id="KW-1185">Reference proteome</keyword>
<dbReference type="SUPFAM" id="SSF53187">
    <property type="entry name" value="Zn-dependent exopeptidases"/>
    <property type="match status" value="1"/>
</dbReference>
<evidence type="ECO:0000313" key="6">
    <source>
        <dbReference type="Proteomes" id="UP001516023"/>
    </source>
</evidence>
<dbReference type="Pfam" id="PF00246">
    <property type="entry name" value="Peptidase_M14"/>
    <property type="match status" value="1"/>
</dbReference>
<sequence length="467" mass="52006">MTLEISITASHDGGNIEVLSQSTLVPSPSTNAPRTAECTVSLQVRPDVYTELEKVSHMQYFSFRSFVSGLQSNKGDAFESITVRYEIVNAHAVSFPYAWPGTTICYTTGSLEPTDDDVWKRNPTTGYADGKLTWTHTHTSNGSTFFSYYPPYTYNRHLKLISDCSSRMTLGDSPLTEYNPSVESLGKTVEGREMECISIGSGSLVAWMIHRQHPGETMAEFFAEGLLHRLCGFNGPEGANALDDVTRSILTQYRLYIVPCMCPDGAVRGHIRTNAVGANLNREWATVYDDYEAPTVARSPEVYSVLRKMDVTGCDFFLDVHGDESIPYVFFAGPVKTPKWGERMMNLHGYFVSCYQRANSDVQKEFGYPPPESEEKTVKLMNKATNQVSNRFDCLGLTLEMPYKDCATNPDPDCGFSPQRAKKLGRDLVDALSGVSTFLRAEGEFWSEFSSEDSFVSPREPALQDGV</sequence>
<dbReference type="CDD" id="cd06234">
    <property type="entry name" value="M14_PaCCP-like"/>
    <property type="match status" value="1"/>
</dbReference>
<dbReference type="EMBL" id="JABMIG020000007">
    <property type="protein sequence ID" value="KAL3804518.1"/>
    <property type="molecule type" value="Genomic_DNA"/>
</dbReference>
<accession>A0ABD3QWG5</accession>
<dbReference type="PROSITE" id="PS52035">
    <property type="entry name" value="PEPTIDASE_M14"/>
    <property type="match status" value="1"/>
</dbReference>
<dbReference type="Gene3D" id="3.40.630.10">
    <property type="entry name" value="Zn peptidases"/>
    <property type="match status" value="1"/>
</dbReference>
<comment type="similarity">
    <text evidence="2 3">Belongs to the peptidase M14 family.</text>
</comment>
<evidence type="ECO:0000313" key="5">
    <source>
        <dbReference type="EMBL" id="KAL3804518.1"/>
    </source>
</evidence>
<evidence type="ECO:0000256" key="2">
    <source>
        <dbReference type="ARBA" id="ARBA00005988"/>
    </source>
</evidence>
<dbReference type="Pfam" id="PF18027">
    <property type="entry name" value="Pepdidase_M14_N"/>
    <property type="match status" value="1"/>
</dbReference>
<comment type="caution">
    <text evidence="3">Lacks conserved residue(s) required for the propagation of feature annotation.</text>
</comment>
<gene>
    <name evidence="5" type="ORF">HJC23_002557</name>
</gene>
<dbReference type="AlphaFoldDB" id="A0ABD3QWG5"/>
<evidence type="ECO:0000259" key="4">
    <source>
        <dbReference type="PROSITE" id="PS52035"/>
    </source>
</evidence>
<name>A0ABD3QWG5_9STRA</name>